<dbReference type="InterPro" id="IPR012340">
    <property type="entry name" value="NA-bd_OB-fold"/>
</dbReference>
<dbReference type="OrthoDB" id="9809878at2"/>
<dbReference type="PANTHER" id="PTHR10302">
    <property type="entry name" value="SINGLE-STRANDED DNA-BINDING PROTEIN"/>
    <property type="match status" value="1"/>
</dbReference>
<gene>
    <name evidence="4" type="ORF">CRP01_02995</name>
</gene>
<name>A0A2D0NIH5_FLAN2</name>
<comment type="caution">
    <text evidence="2">Lacks conserved residue(s) required for the propagation of feature annotation.</text>
</comment>
<dbReference type="NCBIfam" id="TIGR00621">
    <property type="entry name" value="ssb"/>
    <property type="match status" value="1"/>
</dbReference>
<dbReference type="GO" id="GO:0006260">
    <property type="term" value="P:DNA replication"/>
    <property type="evidence" value="ECO:0007669"/>
    <property type="project" value="InterPro"/>
</dbReference>
<dbReference type="RefSeq" id="WP_099148507.1">
    <property type="nucleotide sequence ID" value="NZ_PDUD01000002.1"/>
</dbReference>
<dbReference type="PANTHER" id="PTHR10302:SF0">
    <property type="entry name" value="SINGLE-STRANDED DNA-BINDING PROTEIN, MITOCHONDRIAL"/>
    <property type="match status" value="1"/>
</dbReference>
<dbReference type="PIRSF" id="PIRSF002070">
    <property type="entry name" value="SSB"/>
    <property type="match status" value="1"/>
</dbReference>
<dbReference type="CDD" id="cd04496">
    <property type="entry name" value="SSB_OBF"/>
    <property type="match status" value="1"/>
</dbReference>
<dbReference type="InterPro" id="IPR011344">
    <property type="entry name" value="ssDNA-bd"/>
</dbReference>
<comment type="caution">
    <text evidence="4">The sequence shown here is derived from an EMBL/GenBank/DDBJ whole genome shotgun (WGS) entry which is preliminary data.</text>
</comment>
<sequence>MNHLQNRVQLIGNLGKDVEFKQLDNGNAIARVTIATKEVYKNAQGEKKVDTEWHYLVGWGKIAEIMHVLFKKGRKVAIEGKLTHRYLDAPNGQVQRFSEVVVNEFMLMNG</sequence>
<evidence type="ECO:0000313" key="5">
    <source>
        <dbReference type="Proteomes" id="UP000223913"/>
    </source>
</evidence>
<dbReference type="GO" id="GO:0009295">
    <property type="term" value="C:nucleoid"/>
    <property type="evidence" value="ECO:0007669"/>
    <property type="project" value="TreeGrafter"/>
</dbReference>
<dbReference type="SUPFAM" id="SSF50249">
    <property type="entry name" value="Nucleic acid-binding proteins"/>
    <property type="match status" value="1"/>
</dbReference>
<keyword evidence="5" id="KW-1185">Reference proteome</keyword>
<dbReference type="Gene3D" id="2.40.50.140">
    <property type="entry name" value="Nucleic acid-binding proteins"/>
    <property type="match status" value="1"/>
</dbReference>
<keyword evidence="1 2" id="KW-0238">DNA-binding</keyword>
<dbReference type="GO" id="GO:0003697">
    <property type="term" value="F:single-stranded DNA binding"/>
    <property type="evidence" value="ECO:0007669"/>
    <property type="project" value="UniProtKB-UniRule"/>
</dbReference>
<dbReference type="AlphaFoldDB" id="A0A2D0NIH5"/>
<evidence type="ECO:0000256" key="1">
    <source>
        <dbReference type="ARBA" id="ARBA00023125"/>
    </source>
</evidence>
<reference evidence="4 5" key="1">
    <citation type="submission" date="2017-10" db="EMBL/GenBank/DDBJ databases">
        <title>The draft genome sequence of Lewinella nigricans NBRC 102662.</title>
        <authorList>
            <person name="Wang K."/>
        </authorList>
    </citation>
    <scope>NUCLEOTIDE SEQUENCE [LARGE SCALE GENOMIC DNA]</scope>
    <source>
        <strain evidence="4 5">NBRC 102662</strain>
    </source>
</reference>
<dbReference type="Proteomes" id="UP000223913">
    <property type="component" value="Unassembled WGS sequence"/>
</dbReference>
<evidence type="ECO:0000256" key="3">
    <source>
        <dbReference type="PIRNR" id="PIRNR002070"/>
    </source>
</evidence>
<dbReference type="Pfam" id="PF00436">
    <property type="entry name" value="SSB"/>
    <property type="match status" value="1"/>
</dbReference>
<organism evidence="4 5">
    <name type="scientific">Flavilitoribacter nigricans (strain ATCC 23147 / DSM 23189 / NBRC 102662 / NCIMB 1420 / SS-2)</name>
    <name type="common">Lewinella nigricans</name>
    <dbReference type="NCBI Taxonomy" id="1122177"/>
    <lineage>
        <taxon>Bacteria</taxon>
        <taxon>Pseudomonadati</taxon>
        <taxon>Bacteroidota</taxon>
        <taxon>Saprospiria</taxon>
        <taxon>Saprospirales</taxon>
        <taxon>Lewinellaceae</taxon>
        <taxon>Flavilitoribacter</taxon>
    </lineage>
</organism>
<evidence type="ECO:0000313" key="4">
    <source>
        <dbReference type="EMBL" id="PHN08305.1"/>
    </source>
</evidence>
<protein>
    <recommendedName>
        <fullName evidence="2 3">Single-stranded DNA-binding protein</fullName>
        <shortName evidence="2">SSB</shortName>
    </recommendedName>
</protein>
<proteinExistence type="inferred from homology"/>
<comment type="subunit">
    <text evidence="2">Homotetramer.</text>
</comment>
<accession>A0A2D0NIH5</accession>
<dbReference type="InterPro" id="IPR000424">
    <property type="entry name" value="Primosome_PriB/ssb"/>
</dbReference>
<evidence type="ECO:0000256" key="2">
    <source>
        <dbReference type="HAMAP-Rule" id="MF_00984"/>
    </source>
</evidence>
<dbReference type="PROSITE" id="PS50935">
    <property type="entry name" value="SSB"/>
    <property type="match status" value="1"/>
</dbReference>
<dbReference type="HAMAP" id="MF_00984">
    <property type="entry name" value="SSB"/>
    <property type="match status" value="1"/>
</dbReference>
<dbReference type="EMBL" id="PDUD01000002">
    <property type="protein sequence ID" value="PHN08305.1"/>
    <property type="molecule type" value="Genomic_DNA"/>
</dbReference>